<feature type="region of interest" description="Disordered" evidence="1">
    <location>
        <begin position="1"/>
        <end position="21"/>
    </location>
</feature>
<dbReference type="EMBL" id="BAPV01000013">
    <property type="protein sequence ID" value="GBQ89494.1"/>
    <property type="molecule type" value="Genomic_DNA"/>
</dbReference>
<evidence type="ECO:0000313" key="3">
    <source>
        <dbReference type="Proteomes" id="UP001062776"/>
    </source>
</evidence>
<sequence>MKPDKKRKGQSEDMVNTGGAKTGWPRRSLVVTGMVSLMVSLSACGHRDAVDTVDNWYHQYQGGEIAKQRPPAPGAHGNYPRVGLTPTTTVELPSPSARQALTDKLTLQRNLSQHLAVADGPLTIAAPPPPPKPRPASTESGSSMSVVAPGQTPPANPAPGPAPMPGKQAQPAPPKATTPRTDEAPEAPLPEVTRFAPPPIKPGELPQIGDLPPVAPRFPGFDIPRDAALPDIIPPAYDLTEPHGTLIRFNQASDQMARGQDGAIGKALSGRGPHDIVYVKGFGEITSFRPSEQVLGIRLGLLRARSLAQTLILHGVAASDIRISAGALGRGARIDRSPY</sequence>
<name>A0ABQ0Q3D8_9PROT</name>
<organism evidence="2 3">
    <name type="scientific">Asaia krungthepensis NRIC 0535</name>
    <dbReference type="NCBI Taxonomy" id="1307925"/>
    <lineage>
        <taxon>Bacteria</taxon>
        <taxon>Pseudomonadati</taxon>
        <taxon>Pseudomonadota</taxon>
        <taxon>Alphaproteobacteria</taxon>
        <taxon>Acetobacterales</taxon>
        <taxon>Acetobacteraceae</taxon>
        <taxon>Asaia</taxon>
    </lineage>
</organism>
<dbReference type="Proteomes" id="UP001062776">
    <property type="component" value="Unassembled WGS sequence"/>
</dbReference>
<accession>A0ABQ0Q3D8</accession>
<evidence type="ECO:0008006" key="4">
    <source>
        <dbReference type="Google" id="ProtNLM"/>
    </source>
</evidence>
<evidence type="ECO:0000256" key="1">
    <source>
        <dbReference type="SAM" id="MobiDB-lite"/>
    </source>
</evidence>
<proteinExistence type="predicted"/>
<gene>
    <name evidence="2" type="ORF">AA0535_1809</name>
</gene>
<feature type="region of interest" description="Disordered" evidence="1">
    <location>
        <begin position="120"/>
        <end position="219"/>
    </location>
</feature>
<feature type="region of interest" description="Disordered" evidence="1">
    <location>
        <begin position="65"/>
        <end position="95"/>
    </location>
</feature>
<evidence type="ECO:0000313" key="2">
    <source>
        <dbReference type="EMBL" id="GBQ89494.1"/>
    </source>
</evidence>
<keyword evidence="3" id="KW-1185">Reference proteome</keyword>
<reference evidence="2" key="1">
    <citation type="submission" date="2013-04" db="EMBL/GenBank/DDBJ databases">
        <title>The genome sequencing project of 58 acetic acid bacteria.</title>
        <authorList>
            <person name="Okamoto-Kainuma A."/>
            <person name="Ishikawa M."/>
            <person name="Umino S."/>
            <person name="Koizumi Y."/>
            <person name="Shiwa Y."/>
            <person name="Yoshikawa H."/>
            <person name="Matsutani M."/>
            <person name="Matsushita K."/>
        </authorList>
    </citation>
    <scope>NUCLEOTIDE SEQUENCE</scope>
    <source>
        <strain evidence="2">NRIC 0535</strain>
    </source>
</reference>
<feature type="compositionally biased region" description="Polar residues" evidence="1">
    <location>
        <begin position="85"/>
        <end position="95"/>
    </location>
</feature>
<feature type="compositionally biased region" description="Pro residues" evidence="1">
    <location>
        <begin position="151"/>
        <end position="164"/>
    </location>
</feature>
<comment type="caution">
    <text evidence="2">The sequence shown here is derived from an EMBL/GenBank/DDBJ whole genome shotgun (WGS) entry which is preliminary data.</text>
</comment>
<protein>
    <recommendedName>
        <fullName evidence="4">OmpA-like domain-containing protein</fullName>
    </recommendedName>
</protein>